<dbReference type="Gene3D" id="1.10.10.410">
    <property type="match status" value="1"/>
</dbReference>
<evidence type="ECO:0000313" key="1">
    <source>
        <dbReference type="EMBL" id="KKT60356.1"/>
    </source>
</evidence>
<dbReference type="InterPro" id="IPR042184">
    <property type="entry name" value="YqeY/Aim41_N"/>
</dbReference>
<dbReference type="EMBL" id="LCIR01000001">
    <property type="protein sequence ID" value="KKT60356.1"/>
    <property type="molecule type" value="Genomic_DNA"/>
</dbReference>
<name>A0A0G1ILR5_9BACT</name>
<protein>
    <submittedName>
        <fullName evidence="1">GatB/Yqey domain-containing protein</fullName>
    </submittedName>
</protein>
<dbReference type="AlphaFoldDB" id="A0A0G1ILR5"/>
<accession>A0A0G1ILR5</accession>
<sequence>MPTNLKNKIADDQKAALKGGDVLRLSTLRMLSAAVANKEIGLRKKDVGLSDQEVLEAISTEAKRRKDAAAEYEKGGRADLAEKEKSELKILQEYLPPEISDEDLLRVVKDGMREAGDKNFGKIMKVITPILKGKASGDRIARVLQRELAESA</sequence>
<reference evidence="1 2" key="1">
    <citation type="journal article" date="2015" name="Nature">
        <title>rRNA introns, odd ribosomes, and small enigmatic genomes across a large radiation of phyla.</title>
        <authorList>
            <person name="Brown C.T."/>
            <person name="Hug L.A."/>
            <person name="Thomas B.C."/>
            <person name="Sharon I."/>
            <person name="Castelle C.J."/>
            <person name="Singh A."/>
            <person name="Wilkins M.J."/>
            <person name="Williams K.H."/>
            <person name="Banfield J.F."/>
        </authorList>
    </citation>
    <scope>NUCLEOTIDE SEQUENCE [LARGE SCALE GENOMIC DNA]</scope>
</reference>
<comment type="caution">
    <text evidence="1">The sequence shown here is derived from an EMBL/GenBank/DDBJ whole genome shotgun (WGS) entry which is preliminary data.</text>
</comment>
<organism evidence="1 2">
    <name type="scientific">Candidatus Giovannonibacteria bacterium GW2011_GWA1_44_25</name>
    <dbReference type="NCBI Taxonomy" id="1618645"/>
    <lineage>
        <taxon>Bacteria</taxon>
        <taxon>Candidatus Giovannoniibacteriota</taxon>
    </lineage>
</organism>
<dbReference type="Proteomes" id="UP000034087">
    <property type="component" value="Unassembled WGS sequence"/>
</dbReference>
<evidence type="ECO:0000313" key="2">
    <source>
        <dbReference type="Proteomes" id="UP000034087"/>
    </source>
</evidence>
<dbReference type="SUPFAM" id="SSF89095">
    <property type="entry name" value="GatB/YqeY motif"/>
    <property type="match status" value="1"/>
</dbReference>
<dbReference type="Pfam" id="PF09424">
    <property type="entry name" value="YqeY"/>
    <property type="match status" value="1"/>
</dbReference>
<proteinExistence type="predicted"/>
<dbReference type="InterPro" id="IPR003789">
    <property type="entry name" value="Asn/Gln_tRNA_amidoTrase-B-like"/>
</dbReference>
<dbReference type="GO" id="GO:0016884">
    <property type="term" value="F:carbon-nitrogen ligase activity, with glutamine as amido-N-donor"/>
    <property type="evidence" value="ECO:0007669"/>
    <property type="project" value="InterPro"/>
</dbReference>
<dbReference type="InterPro" id="IPR023168">
    <property type="entry name" value="GatB_Yqey_C_2"/>
</dbReference>
<gene>
    <name evidence="1" type="ORF">UW53_C0001G0006</name>
</gene>
<dbReference type="Gene3D" id="1.10.1510.10">
    <property type="entry name" value="Uncharacterised protein YqeY/AIM41 PF09424, N-terminal domain"/>
    <property type="match status" value="1"/>
</dbReference>
<dbReference type="PANTHER" id="PTHR28055">
    <property type="entry name" value="ALTERED INHERITANCE OF MITOCHONDRIA PROTEIN 41, MITOCHONDRIAL"/>
    <property type="match status" value="1"/>
</dbReference>
<dbReference type="InterPro" id="IPR019004">
    <property type="entry name" value="YqeY/Aim41"/>
</dbReference>
<dbReference type="PANTHER" id="PTHR28055:SF1">
    <property type="entry name" value="ALTERED INHERITANCE OF MITOCHONDRIA PROTEIN 41, MITOCHONDRIAL"/>
    <property type="match status" value="1"/>
</dbReference>